<evidence type="ECO:0000313" key="3">
    <source>
        <dbReference type="Proteomes" id="UP000282674"/>
    </source>
</evidence>
<evidence type="ECO:0000313" key="2">
    <source>
        <dbReference type="EMBL" id="RMI42180.1"/>
    </source>
</evidence>
<dbReference type="GO" id="GO:0016740">
    <property type="term" value="F:transferase activity"/>
    <property type="evidence" value="ECO:0007669"/>
    <property type="project" value="UniProtKB-KW"/>
</dbReference>
<proteinExistence type="predicted"/>
<protein>
    <submittedName>
        <fullName evidence="2">Aminoglycoside phosphotransferase family protein</fullName>
    </submittedName>
</protein>
<feature type="domain" description="Aminoglycoside phosphotransferase" evidence="1">
    <location>
        <begin position="153"/>
        <end position="216"/>
    </location>
</feature>
<dbReference type="AlphaFoldDB" id="A0A3M2LZ45"/>
<keyword evidence="2" id="KW-0808">Transferase</keyword>
<dbReference type="InterPro" id="IPR011009">
    <property type="entry name" value="Kinase-like_dom_sf"/>
</dbReference>
<sequence>MFALSGQGVWSGWGVRRVGGAGTCGKVISFWFVVLEIEVPLAGGDVTEGVVRAGETVRRVMGAHSPAVHGLLRHLEAVGFDGAPRMLGVDERGREILSWVDGECPRSPLPAWAVGDEALAGVGALLRRYHEAVRSYGTRVEDPWDSVASNFDGPAEVIGHCDVTPENVVFRGGVPVALIDFDLARPTTRMYDVVTALRHWAPIADPADRDDLLYDVDAGRRMRIFADAYGLSAGERRELLPAARVRFERSYRAMKRRAEGGGAWARLWRGGAGGRIRRAQDWLDTHWDELDAHLV</sequence>
<keyword evidence="3" id="KW-1185">Reference proteome</keyword>
<gene>
    <name evidence="2" type="ORF">EBO15_20325</name>
</gene>
<dbReference type="EMBL" id="RFFG01000035">
    <property type="protein sequence ID" value="RMI42180.1"/>
    <property type="molecule type" value="Genomic_DNA"/>
</dbReference>
<dbReference type="Pfam" id="PF01636">
    <property type="entry name" value="APH"/>
    <property type="match status" value="1"/>
</dbReference>
<reference evidence="2 3" key="1">
    <citation type="submission" date="2018-10" db="EMBL/GenBank/DDBJ databases">
        <title>Isolation from soil.</title>
        <authorList>
            <person name="Hu J."/>
        </authorList>
    </citation>
    <scope>NUCLEOTIDE SEQUENCE [LARGE SCALE GENOMIC DNA]</scope>
    <source>
        <strain evidence="2 3">NEAU-Ht49</strain>
    </source>
</reference>
<comment type="caution">
    <text evidence="2">The sequence shown here is derived from an EMBL/GenBank/DDBJ whole genome shotgun (WGS) entry which is preliminary data.</text>
</comment>
<dbReference type="Proteomes" id="UP000282674">
    <property type="component" value="Unassembled WGS sequence"/>
</dbReference>
<evidence type="ECO:0000259" key="1">
    <source>
        <dbReference type="Pfam" id="PF01636"/>
    </source>
</evidence>
<dbReference type="Gene3D" id="3.90.1200.10">
    <property type="match status" value="1"/>
</dbReference>
<dbReference type="SUPFAM" id="SSF56112">
    <property type="entry name" value="Protein kinase-like (PK-like)"/>
    <property type="match status" value="1"/>
</dbReference>
<accession>A0A3M2LZ45</accession>
<name>A0A3M2LZ45_9ACTN</name>
<organism evidence="2 3">
    <name type="scientific">Actinomadura harenae</name>
    <dbReference type="NCBI Taxonomy" id="2483351"/>
    <lineage>
        <taxon>Bacteria</taxon>
        <taxon>Bacillati</taxon>
        <taxon>Actinomycetota</taxon>
        <taxon>Actinomycetes</taxon>
        <taxon>Streptosporangiales</taxon>
        <taxon>Thermomonosporaceae</taxon>
        <taxon>Actinomadura</taxon>
    </lineage>
</organism>
<dbReference type="InterPro" id="IPR002575">
    <property type="entry name" value="Aminoglycoside_PTrfase"/>
</dbReference>